<sequence length="78" mass="8682">MSLFSFSFAPNVKVCLIHHIFAPANAGTHIRRVVTFRITKFVFMICANRVGLPVINLEFLTLCSVATVAVNCCSHDDR</sequence>
<evidence type="ECO:0000313" key="1">
    <source>
        <dbReference type="EMBL" id="UPU16060.1"/>
    </source>
</evidence>
<protein>
    <submittedName>
        <fullName evidence="1">Uncharacterized protein</fullName>
    </submittedName>
</protein>
<name>A0AAE9HHE4_9CAUD</name>
<evidence type="ECO:0000313" key="2">
    <source>
        <dbReference type="Proteomes" id="UP000830967"/>
    </source>
</evidence>
<dbReference type="EMBL" id="ON086804">
    <property type="protein sequence ID" value="UPU16060.1"/>
    <property type="molecule type" value="Genomic_DNA"/>
</dbReference>
<reference evidence="1" key="1">
    <citation type="submission" date="2022-03" db="EMBL/GenBank/DDBJ databases">
        <authorList>
            <person name="Ragab S."/>
            <person name="Abdelmoteleb M."/>
            <person name="El-Shibiny A."/>
        </authorList>
    </citation>
    <scope>NUCLEOTIDE SEQUENCE</scope>
</reference>
<dbReference type="Proteomes" id="UP000830967">
    <property type="component" value="Segment"/>
</dbReference>
<accession>A0AAE9HHE4</accession>
<proteinExistence type="predicted"/>
<organism evidence="1 2">
    <name type="scientific">Escherichia phage ZCEC13</name>
    <dbReference type="NCBI Taxonomy" id="2935866"/>
    <lineage>
        <taxon>Viruses</taxon>
        <taxon>Duplodnaviria</taxon>
        <taxon>Heunggongvirae</taxon>
        <taxon>Uroviricota</taxon>
        <taxon>Caudoviricetes</taxon>
        <taxon>Jameshumphriesvirinae</taxon>
        <taxon>Zewailvirus</taxon>
        <taxon>Zewailvirus ZCEC13</taxon>
    </lineage>
</organism>
<keyword evidence="2" id="KW-1185">Reference proteome</keyword>